<reference evidence="2 3" key="1">
    <citation type="journal article" date="2019" name="Int. J. Syst. Evol. Microbiol.">
        <title>Capsulimonas corticalis gen. nov., sp. nov., an aerobic capsulated bacterium, of a novel bacterial order, Capsulimonadales ord. nov., of the class Armatimonadia of the phylum Armatimonadetes.</title>
        <authorList>
            <person name="Li J."/>
            <person name="Kudo C."/>
            <person name="Tonouchi A."/>
        </authorList>
    </citation>
    <scope>NUCLEOTIDE SEQUENCE [LARGE SCALE GENOMIC DNA]</scope>
    <source>
        <strain evidence="2 3">AX-7</strain>
    </source>
</reference>
<dbReference type="Pfam" id="PF00248">
    <property type="entry name" value="Aldo_ket_red"/>
    <property type="match status" value="1"/>
</dbReference>
<dbReference type="GO" id="GO:0005829">
    <property type="term" value="C:cytosol"/>
    <property type="evidence" value="ECO:0007669"/>
    <property type="project" value="TreeGrafter"/>
</dbReference>
<organism evidence="2 3">
    <name type="scientific">Capsulimonas corticalis</name>
    <dbReference type="NCBI Taxonomy" id="2219043"/>
    <lineage>
        <taxon>Bacteria</taxon>
        <taxon>Bacillati</taxon>
        <taxon>Armatimonadota</taxon>
        <taxon>Armatimonadia</taxon>
        <taxon>Capsulimonadales</taxon>
        <taxon>Capsulimonadaceae</taxon>
        <taxon>Capsulimonas</taxon>
    </lineage>
</organism>
<dbReference type="PANTHER" id="PTHR43364">
    <property type="entry name" value="NADH-SPECIFIC METHYLGLYOXAL REDUCTASE-RELATED"/>
    <property type="match status" value="1"/>
</dbReference>
<name>A0A402CVQ0_9BACT</name>
<dbReference type="InterPro" id="IPR036812">
    <property type="entry name" value="NAD(P)_OxRdtase_dom_sf"/>
</dbReference>
<dbReference type="InterPro" id="IPR023210">
    <property type="entry name" value="NADP_OxRdtase_dom"/>
</dbReference>
<dbReference type="GO" id="GO:0016491">
    <property type="term" value="F:oxidoreductase activity"/>
    <property type="evidence" value="ECO:0007669"/>
    <property type="project" value="UniProtKB-KW"/>
</dbReference>
<accession>A0A402CVQ0</accession>
<proteinExistence type="predicted"/>
<dbReference type="Gene3D" id="3.20.20.100">
    <property type="entry name" value="NADP-dependent oxidoreductase domain"/>
    <property type="match status" value="1"/>
</dbReference>
<dbReference type="AlphaFoldDB" id="A0A402CVQ0"/>
<evidence type="ECO:0000256" key="1">
    <source>
        <dbReference type="ARBA" id="ARBA00023002"/>
    </source>
</evidence>
<dbReference type="Proteomes" id="UP000287394">
    <property type="component" value="Chromosome"/>
</dbReference>
<evidence type="ECO:0000313" key="2">
    <source>
        <dbReference type="EMBL" id="BDI30493.1"/>
    </source>
</evidence>
<dbReference type="OrthoDB" id="9804790at2"/>
<protein>
    <submittedName>
        <fullName evidence="2">NADP-dependent aryl-alcohol dehydrogenase</fullName>
    </submittedName>
</protein>
<dbReference type="CDD" id="cd19082">
    <property type="entry name" value="AKR_AKR10A1_2"/>
    <property type="match status" value="1"/>
</dbReference>
<gene>
    <name evidence="2" type="ORF">CCAX7_25440</name>
</gene>
<evidence type="ECO:0000313" key="3">
    <source>
        <dbReference type="Proteomes" id="UP000287394"/>
    </source>
</evidence>
<dbReference type="PANTHER" id="PTHR43364:SF4">
    <property type="entry name" value="NAD(P)-LINKED OXIDOREDUCTASE SUPERFAMILY PROTEIN"/>
    <property type="match status" value="1"/>
</dbReference>
<dbReference type="KEGG" id="ccot:CCAX7_25440"/>
<sequence>MSFDRVTLTGTDLVVSSICLGTGGFGTTVPRDEAFGMLDDFLALGGSFIDTAHNYGDWIPEIPRSASERIIGDWMRDRGVRGEIVLATKGAHWKLDAPQVPRLSRQDIQDDLDGSLEALQTDRIDLYWLHRDDPERPVLDILQTLNDQTDAGKIRYFGASNWKPARIAAAQDAAHAEGMRPFSANQLLWNAAPLAGPPYGDPTTAWMDEEAYAYHRRTGLNVIPYQSQAYGLFQRMWEGTLDQMNPGFRGFYKAEESAARYERMCVVMEETGLSITQVTLAYLTSQPFTTVPIVGCRTREQLADCMTALAVRITPAQVRYIEKGERA</sequence>
<dbReference type="RefSeq" id="WP_119321443.1">
    <property type="nucleotide sequence ID" value="NZ_AP025739.1"/>
</dbReference>
<dbReference type="EMBL" id="AP025739">
    <property type="protein sequence ID" value="BDI30493.1"/>
    <property type="molecule type" value="Genomic_DNA"/>
</dbReference>
<dbReference type="SUPFAM" id="SSF51430">
    <property type="entry name" value="NAD(P)-linked oxidoreductase"/>
    <property type="match status" value="1"/>
</dbReference>
<keyword evidence="1" id="KW-0560">Oxidoreductase</keyword>
<dbReference type="InterPro" id="IPR050523">
    <property type="entry name" value="AKR_Detox_Biosynth"/>
</dbReference>
<keyword evidence="3" id="KW-1185">Reference proteome</keyword>